<gene>
    <name evidence="6" type="ORF">CEY82_19570</name>
    <name evidence="2" type="ORF">DNZ40_14280</name>
    <name evidence="4" type="ORF">E0Y79_20770</name>
    <name evidence="3" type="ORF">EZ693_16280</name>
    <name evidence="7" type="ORF">GNB45_001963</name>
    <name evidence="5" type="ORF">ZU22_17725</name>
</gene>
<evidence type="ECO:0000256" key="1">
    <source>
        <dbReference type="SAM" id="Phobius"/>
    </source>
</evidence>
<protein>
    <submittedName>
        <fullName evidence="5">Uncharacterized protein</fullName>
    </submittedName>
</protein>
<evidence type="ECO:0000313" key="7">
    <source>
        <dbReference type="EMBL" id="HAF7573818.1"/>
    </source>
</evidence>
<dbReference type="EMBL" id="AAKUAQ010000023">
    <property type="protein sequence ID" value="ECV7041991.1"/>
    <property type="molecule type" value="Genomic_DNA"/>
</dbReference>
<keyword evidence="1" id="KW-0812">Transmembrane</keyword>
<evidence type="ECO:0000313" key="3">
    <source>
        <dbReference type="EMBL" id="ECD3522799.1"/>
    </source>
</evidence>
<dbReference type="AlphaFoldDB" id="A0A3Z3HYH2"/>
<dbReference type="EMBL" id="AAIEKX010000011">
    <property type="protein sequence ID" value="ECD3522799.1"/>
    <property type="molecule type" value="Genomic_DNA"/>
</dbReference>
<name>A0A3Z3HYH2_SALMU</name>
<reference evidence="7" key="1">
    <citation type="journal article" date="2018" name="Genome Biol.">
        <title>SKESA: strategic k-mer extension for scrupulous assemblies.</title>
        <authorList>
            <person name="Souvorov A."/>
            <person name="Agarwala R."/>
            <person name="Lipman D.J."/>
        </authorList>
    </citation>
    <scope>NUCLEOTIDE SEQUENCE</scope>
    <source>
        <strain evidence="7">IP 11/88</strain>
    </source>
</reference>
<evidence type="ECO:0000313" key="2">
    <source>
        <dbReference type="EMBL" id="EBV1815040.1"/>
    </source>
</evidence>
<organism evidence="5">
    <name type="scientific">Salmonella muenchen</name>
    <dbReference type="NCBI Taxonomy" id="596"/>
    <lineage>
        <taxon>Bacteria</taxon>
        <taxon>Pseudomonadati</taxon>
        <taxon>Pseudomonadota</taxon>
        <taxon>Gammaproteobacteria</taxon>
        <taxon>Enterobacterales</taxon>
        <taxon>Enterobacteriaceae</taxon>
        <taxon>Salmonella</taxon>
    </lineage>
</organism>
<comment type="caution">
    <text evidence="5">The sequence shown here is derived from an EMBL/GenBank/DDBJ whole genome shotgun (WGS) entry which is preliminary data.</text>
</comment>
<feature type="transmembrane region" description="Helical" evidence="1">
    <location>
        <begin position="442"/>
        <end position="460"/>
    </location>
</feature>
<reference evidence="7" key="4">
    <citation type="submission" date="2018-07" db="EMBL/GenBank/DDBJ databases">
        <authorList>
            <consortium name="NCBI Pathogen Detection Project"/>
        </authorList>
    </citation>
    <scope>NUCLEOTIDE SEQUENCE</scope>
    <source>
        <strain evidence="7">IP 11/88</strain>
    </source>
</reference>
<dbReference type="EMBL" id="AAIEQN010000056">
    <property type="protein sequence ID" value="ECD4200082.1"/>
    <property type="molecule type" value="Genomic_DNA"/>
</dbReference>
<evidence type="ECO:0000313" key="5">
    <source>
        <dbReference type="EMBL" id="ECV7041991.1"/>
    </source>
</evidence>
<dbReference type="RefSeq" id="WP_052934915.1">
    <property type="nucleotide sequence ID" value="NZ_CP051389.1"/>
</dbReference>
<dbReference type="EMBL" id="AAHEJC010000011">
    <property type="protein sequence ID" value="EBV1815040.1"/>
    <property type="molecule type" value="Genomic_DNA"/>
</dbReference>
<dbReference type="EMBL" id="DAAWEG010000006">
    <property type="protein sequence ID" value="HAF7573818.1"/>
    <property type="molecule type" value="Genomic_DNA"/>
</dbReference>
<evidence type="ECO:0000313" key="6">
    <source>
        <dbReference type="EMBL" id="EDI5000954.1"/>
    </source>
</evidence>
<dbReference type="EMBL" id="AAMLEE010000008">
    <property type="protein sequence ID" value="EDI5000954.1"/>
    <property type="molecule type" value="Genomic_DNA"/>
</dbReference>
<reference evidence="5" key="3">
    <citation type="submission" date="2018-07" db="EMBL/GenBank/DDBJ databases">
        <authorList>
            <person name="Ashton P.M."/>
            <person name="Dallman T."/>
            <person name="Nair S."/>
            <person name="De Pinna E."/>
            <person name="Peters T."/>
            <person name="Grant K."/>
        </authorList>
    </citation>
    <scope>NUCLEOTIDE SEQUENCE</scope>
    <source>
        <strain evidence="5">14873</strain>
        <strain evidence="4">301730</strain>
        <strain evidence="3">329866</strain>
        <strain evidence="2">394012</strain>
    </source>
</reference>
<keyword evidence="1" id="KW-0472">Membrane</keyword>
<accession>A0A3Z3HYH2</accession>
<evidence type="ECO:0000313" key="4">
    <source>
        <dbReference type="EMBL" id="ECD4200082.1"/>
    </source>
</evidence>
<proteinExistence type="predicted"/>
<keyword evidence="1" id="KW-1133">Transmembrane helix</keyword>
<reference evidence="6" key="2">
    <citation type="submission" date="2018-07" db="EMBL/GenBank/DDBJ databases">
        <authorList>
            <consortium name="PulseNet: The National Subtyping Network for Foodborne Disease Surveillance"/>
            <person name="Tarr C.L."/>
            <person name="Trees E."/>
            <person name="Katz L.S."/>
            <person name="Carleton-Romer H.A."/>
            <person name="Stroika S."/>
            <person name="Kucerova Z."/>
            <person name="Roache K.F."/>
            <person name="Sabol A.L."/>
            <person name="Besser J."/>
            <person name="Gerner-Smidt P."/>
        </authorList>
    </citation>
    <scope>NUCLEOTIDE SEQUENCE</scope>
    <source>
        <strain evidence="6">2015AM-2017</strain>
    </source>
</reference>
<sequence>MFILSQKTFTKYILKVAKYIPFVFPESVVFFSKDIDENNDDSIWKKRDEKFNSISYFSGAFKWKAITLSSIITKNEVSIIEEKISKLKINFVPKFFGKFSDTSIEHFGCNYRALGVFRINSDHHFDDLGCLYFKNDYFSAIYLSIFKTPSGLFIINYYFFMKDNATSLISNIDVSKLYTYKEFTGLNIYKKENRTLKNIDRKEQAINLIENNLIKVLNEAKMVVGYIGERIGVSPTDLFSTSEFYKDQDEPYFSKDNGEMIEGKLAYIDSRYHDYYDYSADPAEHFFSTPVFRKIIFDYSYLLCKRKERFEKFDDYINQYYACYEKHLVFIPLHLIHREITRLISEISRLMTLDKRSDLAKYHDFVFECLSQTENIKKWLKEIEADYKTSINNRYHESISSIIKKQNERVSELLELTKRFYTLSESRVQIENIKYSKKNARLVLILVIVQIVLAAMTIDLDKKGQWYSPLVEYIKSITSVSF</sequence>